<accession>A0A699GPP3</accession>
<name>A0A699GPP3_TANCI</name>
<dbReference type="AlphaFoldDB" id="A0A699GPP3"/>
<gene>
    <name evidence="1" type="ORF">Tci_001174</name>
</gene>
<protein>
    <submittedName>
        <fullName evidence="1">Uncharacterized protein</fullName>
    </submittedName>
</protein>
<dbReference type="EMBL" id="BKCJ010000050">
    <property type="protein sequence ID" value="GEU29196.1"/>
    <property type="molecule type" value="Genomic_DNA"/>
</dbReference>
<comment type="caution">
    <text evidence="1">The sequence shown here is derived from an EMBL/GenBank/DDBJ whole genome shotgun (WGS) entry which is preliminary data.</text>
</comment>
<organism evidence="1">
    <name type="scientific">Tanacetum cinerariifolium</name>
    <name type="common">Dalmatian daisy</name>
    <name type="synonym">Chrysanthemum cinerariifolium</name>
    <dbReference type="NCBI Taxonomy" id="118510"/>
    <lineage>
        <taxon>Eukaryota</taxon>
        <taxon>Viridiplantae</taxon>
        <taxon>Streptophyta</taxon>
        <taxon>Embryophyta</taxon>
        <taxon>Tracheophyta</taxon>
        <taxon>Spermatophyta</taxon>
        <taxon>Magnoliopsida</taxon>
        <taxon>eudicotyledons</taxon>
        <taxon>Gunneridae</taxon>
        <taxon>Pentapetalae</taxon>
        <taxon>asterids</taxon>
        <taxon>campanulids</taxon>
        <taxon>Asterales</taxon>
        <taxon>Asteraceae</taxon>
        <taxon>Asteroideae</taxon>
        <taxon>Anthemideae</taxon>
        <taxon>Anthemidinae</taxon>
        <taxon>Tanacetum</taxon>
    </lineage>
</organism>
<proteinExistence type="predicted"/>
<reference evidence="1" key="1">
    <citation type="journal article" date="2019" name="Sci. Rep.">
        <title>Draft genome of Tanacetum cinerariifolium, the natural source of mosquito coil.</title>
        <authorList>
            <person name="Yamashiro T."/>
            <person name="Shiraishi A."/>
            <person name="Satake H."/>
            <person name="Nakayama K."/>
        </authorList>
    </citation>
    <scope>NUCLEOTIDE SEQUENCE</scope>
</reference>
<sequence>MTAQYPFKPIPVDVFLQALSMSKDPRVSRPAAVQLLCNWWNEESGCAANLRCAGSLVIWVSRDGGLSFEPANPDLGPTEPHGLFSQASWRSSIAACGTSILIAYLKDATQYVLDKQGFLGTYLVNGTLFESIGIDSYDYQAGAIDALDMRETAKSWQGVMPHSAKVMYRLIAMLQHSVKFILPNCCELVAPDDLRQAHIDMLRLPFQCVAFEAPWDKGGEIEEYIGEFRQTPATRRIALCWDSAQFEPRPGLNSFLDAFPQGGAFVLPIFWAPQFKKWSVALGGIFVPYNNKLEKININEALPGTRIAFAAKLAAGHAHEKSSQFRSEPFPMFPEIFEAATRQDGSREKTYGRILLDASDEVSILIQVCSVINCANVETGVVEASAALNRKRQANGKQPFFSYKILELSADRQTKNTSYSSGEHASPRMHLRRGHLRRLDNKTVWVRAAMVNIPSSSGSVHKDYRVTPPPLR</sequence>
<evidence type="ECO:0000313" key="1">
    <source>
        <dbReference type="EMBL" id="GEU29196.1"/>
    </source>
</evidence>